<dbReference type="InterPro" id="IPR043502">
    <property type="entry name" value="DNA/RNA_pol_sf"/>
</dbReference>
<dbReference type="Proteomes" id="UP000031668">
    <property type="component" value="Unassembled WGS sequence"/>
</dbReference>
<dbReference type="Gene3D" id="3.30.70.270">
    <property type="match status" value="1"/>
</dbReference>
<dbReference type="PANTHER" id="PTHR37984:SF5">
    <property type="entry name" value="PROTEIN NYNRIN-LIKE"/>
    <property type="match status" value="1"/>
</dbReference>
<dbReference type="InterPro" id="IPR043128">
    <property type="entry name" value="Rev_trsase/Diguanyl_cyclase"/>
</dbReference>
<sequence>MGNELLIDGFFHIKVYNNGHSYEIKFHITRLGQHLNSASDGGNENGVKVKTQFREAASPIVPSGSANKYPENHRHPIPLPYENLSQLARFHYFSKIDLADAYNQIMISSEGQQKLARKAIPVIATNRLAKRANKLNHYDYIIEYRRTEDHINCDLFTTLPVRSDEQFNLDEVEDDCDVIFVGIEEDCLFCENRMVIPSTFRPKILKFINLVYVGVQMMKSFTRFARPCVFIVGASNTAKFLINYRKSKTITGSRKQSRGVEFTPTALSMLLDQIGLWCLSLNPNWYENGDNFIHTTGAPYQPQTNGSGKSLKSSTEVDFTSHVDELQDHQVCHLQKILQFVQVQRQIDIYVPTITYKENHKTAFPKAFKLIQVGSHCYIFTIGYKIDKTHKWFPGKIETTPGKYKRHIYQIIPRFPTDEETDFPFNLLIWNPIVHLVSDKNRLTNDYPDAKPLLTRSKRTRKPPTPYHNYPRKRYQKRRRQVLLVCQIHRFQFDFELDTNGKKFFATFCHVSPELWTVFEHTPIDCY</sequence>
<evidence type="ECO:0000313" key="2">
    <source>
        <dbReference type="Proteomes" id="UP000031668"/>
    </source>
</evidence>
<keyword evidence="2" id="KW-1185">Reference proteome</keyword>
<evidence type="ECO:0000313" key="1">
    <source>
        <dbReference type="EMBL" id="KII63187.1"/>
    </source>
</evidence>
<protein>
    <submittedName>
        <fullName evidence="1">Uncharacterized protein</fullName>
    </submittedName>
</protein>
<dbReference type="InterPro" id="IPR050951">
    <property type="entry name" value="Retrovirus_Pol_polyprotein"/>
</dbReference>
<accession>A0A0C2J278</accession>
<dbReference type="SUPFAM" id="SSF56672">
    <property type="entry name" value="DNA/RNA polymerases"/>
    <property type="match status" value="1"/>
</dbReference>
<organism evidence="1 2">
    <name type="scientific">Thelohanellus kitauei</name>
    <name type="common">Myxosporean</name>
    <dbReference type="NCBI Taxonomy" id="669202"/>
    <lineage>
        <taxon>Eukaryota</taxon>
        <taxon>Metazoa</taxon>
        <taxon>Cnidaria</taxon>
        <taxon>Myxozoa</taxon>
        <taxon>Myxosporea</taxon>
        <taxon>Bivalvulida</taxon>
        <taxon>Platysporina</taxon>
        <taxon>Myxobolidae</taxon>
        <taxon>Thelohanellus</taxon>
    </lineage>
</organism>
<dbReference type="Gene3D" id="3.10.10.10">
    <property type="entry name" value="HIV Type 1 Reverse Transcriptase, subunit A, domain 1"/>
    <property type="match status" value="1"/>
</dbReference>
<dbReference type="AlphaFoldDB" id="A0A0C2J278"/>
<gene>
    <name evidence="1" type="ORF">RF11_07866</name>
</gene>
<comment type="caution">
    <text evidence="1">The sequence shown here is derived from an EMBL/GenBank/DDBJ whole genome shotgun (WGS) entry which is preliminary data.</text>
</comment>
<proteinExistence type="predicted"/>
<dbReference type="EMBL" id="JWZT01004760">
    <property type="protein sequence ID" value="KII63187.1"/>
    <property type="molecule type" value="Genomic_DNA"/>
</dbReference>
<dbReference type="PANTHER" id="PTHR37984">
    <property type="entry name" value="PROTEIN CBG26694"/>
    <property type="match status" value="1"/>
</dbReference>
<reference evidence="1 2" key="1">
    <citation type="journal article" date="2014" name="Genome Biol. Evol.">
        <title>The genome of the myxosporean Thelohanellus kitauei shows adaptations to nutrient acquisition within its fish host.</title>
        <authorList>
            <person name="Yang Y."/>
            <person name="Xiong J."/>
            <person name="Zhou Z."/>
            <person name="Huo F."/>
            <person name="Miao W."/>
            <person name="Ran C."/>
            <person name="Liu Y."/>
            <person name="Zhang J."/>
            <person name="Feng J."/>
            <person name="Wang M."/>
            <person name="Wang M."/>
            <person name="Wang L."/>
            <person name="Yao B."/>
        </authorList>
    </citation>
    <scope>NUCLEOTIDE SEQUENCE [LARGE SCALE GENOMIC DNA]</scope>
    <source>
        <strain evidence="1">Wuqing</strain>
    </source>
</reference>
<name>A0A0C2J278_THEKT</name>